<dbReference type="KEGG" id="cbh:CLC_2030"/>
<sequence>MLIPVKIKNSIEIEDVEIENINFRSLEASSTQSFSMITRVCK</sequence>
<dbReference type="PATRIC" id="fig|413999.7.peg.2055"/>
<accession>A7G512</accession>
<gene>
    <name evidence="1" type="ordered locus">CBO2088</name>
</gene>
<dbReference type="HOGENOM" id="CLU_3249325_0_0_9"/>
<keyword evidence="2" id="KW-1185">Reference proteome</keyword>
<evidence type="ECO:0000313" key="2">
    <source>
        <dbReference type="Proteomes" id="UP000001986"/>
    </source>
</evidence>
<dbReference type="Proteomes" id="UP000001986">
    <property type="component" value="Chromosome"/>
</dbReference>
<name>A5I3K9_CLOBH</name>
<evidence type="ECO:0000313" key="1">
    <source>
        <dbReference type="EMBL" id="CAL83628.1"/>
    </source>
</evidence>
<accession>A5I3K9</accession>
<proteinExistence type="predicted"/>
<dbReference type="EMBL" id="AM412317">
    <property type="protein sequence ID" value="CAL83628.1"/>
    <property type="molecule type" value="Genomic_DNA"/>
</dbReference>
<dbReference type="GeneID" id="79984173"/>
<protein>
    <submittedName>
        <fullName evidence="1">Uncharacterized protein</fullName>
    </submittedName>
</protein>
<dbReference type="AlphaFoldDB" id="A5I3K9"/>
<organism evidence="1 2">
    <name type="scientific">Clostridium botulinum (strain Hall / ATCC 3502 / NCTC 13319 / Type A)</name>
    <dbReference type="NCBI Taxonomy" id="441771"/>
    <lineage>
        <taxon>Bacteria</taxon>
        <taxon>Bacillati</taxon>
        <taxon>Bacillota</taxon>
        <taxon>Clostridia</taxon>
        <taxon>Eubacteriales</taxon>
        <taxon>Clostridiaceae</taxon>
        <taxon>Clostridium</taxon>
    </lineage>
</organism>
<dbReference type="RefSeq" id="WP_011986601.1">
    <property type="nucleotide sequence ID" value="NC_009698.1"/>
</dbReference>
<reference evidence="1 2" key="1">
    <citation type="journal article" date="2007" name="Genome Res.">
        <title>Genome sequence of a proteolytic (Group I) Clostridium botulinum strain Hall A and comparative analysis of the clostridial genomes.</title>
        <authorList>
            <person name="Sebaihia M."/>
            <person name="Peck M.W."/>
            <person name="Minton N.P."/>
            <person name="Thomson N.R."/>
            <person name="Holden M.T.G."/>
            <person name="Mitchell W.J."/>
            <person name="Carter A.T."/>
            <person name="Bentley S.D."/>
            <person name="Mason D.R."/>
            <person name="Crossman L."/>
            <person name="Paul C.J."/>
            <person name="Ivens A."/>
            <person name="Wells-Bennik M.H.J."/>
            <person name="Davis I.J."/>
            <person name="Cerdeno-Tarraga A.M."/>
            <person name="Churcher C."/>
            <person name="Quail M.A."/>
            <person name="Chillingworth T."/>
            <person name="Feltwell T."/>
            <person name="Fraser A."/>
            <person name="Goodhead I."/>
            <person name="Hance Z."/>
            <person name="Jagels K."/>
            <person name="Larke N."/>
            <person name="Maddison M."/>
            <person name="Moule S."/>
            <person name="Mungall K."/>
            <person name="Norbertczak H."/>
            <person name="Rabbinowitsch E."/>
            <person name="Sanders M."/>
            <person name="Simmonds M."/>
            <person name="White B."/>
            <person name="Whithead S."/>
            <person name="Parkhill J."/>
        </authorList>
    </citation>
    <scope>NUCLEOTIDE SEQUENCE [LARGE SCALE GENOMIC DNA]</scope>
    <source>
        <strain evidence="2">Hall / ATCC 3502 / NCTC 13319 / Type A [Sanger]</strain>
    </source>
</reference>
<dbReference type="KEGG" id="cbo:CBO2088"/>